<dbReference type="OrthoDB" id="8084989at2"/>
<dbReference type="Proteomes" id="UP000006786">
    <property type="component" value="Unassembled WGS sequence"/>
</dbReference>
<proteinExistence type="predicted"/>
<dbReference type="PATRIC" id="fig|391937.3.peg.152"/>
<reference evidence="1 2" key="1">
    <citation type="journal article" date="2012" name="J. Bacteriol.">
        <title>Genome Sequence of Nitratireductor pacificus Type Strain pht-3B.</title>
        <authorList>
            <person name="Lai Q."/>
            <person name="Li G."/>
            <person name="Shao Z."/>
        </authorList>
    </citation>
    <scope>NUCLEOTIDE SEQUENCE [LARGE SCALE GENOMIC DNA]</scope>
    <source>
        <strain evidence="2">pht-3B</strain>
    </source>
</reference>
<comment type="caution">
    <text evidence="1">The sequence shown here is derived from an EMBL/GenBank/DDBJ whole genome shotgun (WGS) entry which is preliminary data.</text>
</comment>
<dbReference type="STRING" id="391937.NA2_00740"/>
<organism evidence="1 2">
    <name type="scientific">Nitratireductor pacificus pht-3B</name>
    <dbReference type="NCBI Taxonomy" id="391937"/>
    <lineage>
        <taxon>Bacteria</taxon>
        <taxon>Pseudomonadati</taxon>
        <taxon>Pseudomonadota</taxon>
        <taxon>Alphaproteobacteria</taxon>
        <taxon>Hyphomicrobiales</taxon>
        <taxon>Phyllobacteriaceae</taxon>
        <taxon>Nitratireductor</taxon>
    </lineage>
</organism>
<name>K2MJH0_9HYPH</name>
<evidence type="ECO:0000313" key="2">
    <source>
        <dbReference type="Proteomes" id="UP000006786"/>
    </source>
</evidence>
<dbReference type="eggNOG" id="ENOG5032BXZ">
    <property type="taxonomic scope" value="Bacteria"/>
</dbReference>
<evidence type="ECO:0000313" key="1">
    <source>
        <dbReference type="EMBL" id="EKF20860.1"/>
    </source>
</evidence>
<protein>
    <submittedName>
        <fullName evidence="1">Type IV pilus assembly PilZ</fullName>
    </submittedName>
</protein>
<dbReference type="AlphaFoldDB" id="K2MJH0"/>
<sequence>MMAITEKSIGLDSKVFPERRGALRRRVLKGARLRWKDGFCTLAGTMRDQSETGARIRFGDICAVPADFMLEIAGGGKPRRARIRWRSLTEIGVTFEG</sequence>
<dbReference type="EMBL" id="AMRM01000001">
    <property type="protein sequence ID" value="EKF20860.1"/>
    <property type="molecule type" value="Genomic_DNA"/>
</dbReference>
<dbReference type="RefSeq" id="WP_008593067.1">
    <property type="nucleotide sequence ID" value="NZ_AMRM01000001.1"/>
</dbReference>
<dbReference type="SUPFAM" id="SSF141371">
    <property type="entry name" value="PilZ domain-like"/>
    <property type="match status" value="1"/>
</dbReference>
<gene>
    <name evidence="1" type="ORF">NA2_00740</name>
</gene>
<accession>K2MJH0</accession>
<keyword evidence="2" id="KW-1185">Reference proteome</keyword>